<dbReference type="GO" id="GO:0003676">
    <property type="term" value="F:nucleic acid binding"/>
    <property type="evidence" value="ECO:0007669"/>
    <property type="project" value="InterPro"/>
</dbReference>
<dbReference type="InterPro" id="IPR051363">
    <property type="entry name" value="RLR_Helicase"/>
</dbReference>
<feature type="region of interest" description="Disordered" evidence="1">
    <location>
        <begin position="344"/>
        <end position="366"/>
    </location>
</feature>
<feature type="region of interest" description="Disordered" evidence="1">
    <location>
        <begin position="228"/>
        <end position="255"/>
    </location>
</feature>
<evidence type="ECO:0000256" key="1">
    <source>
        <dbReference type="SAM" id="MobiDB-lite"/>
    </source>
</evidence>
<evidence type="ECO:0000313" key="3">
    <source>
        <dbReference type="Proteomes" id="UP001152795"/>
    </source>
</evidence>
<gene>
    <name evidence="2" type="ORF">PACLA_8A067558</name>
</gene>
<dbReference type="PANTHER" id="PTHR14074:SF16">
    <property type="entry name" value="ANTIVIRAL INNATE IMMUNE RESPONSE RECEPTOR RIG-I"/>
    <property type="match status" value="1"/>
</dbReference>
<organism evidence="2 3">
    <name type="scientific">Paramuricea clavata</name>
    <name type="common">Red gorgonian</name>
    <name type="synonym">Violescent sea-whip</name>
    <dbReference type="NCBI Taxonomy" id="317549"/>
    <lineage>
        <taxon>Eukaryota</taxon>
        <taxon>Metazoa</taxon>
        <taxon>Cnidaria</taxon>
        <taxon>Anthozoa</taxon>
        <taxon>Octocorallia</taxon>
        <taxon>Malacalcyonacea</taxon>
        <taxon>Plexauridae</taxon>
        <taxon>Paramuricea</taxon>
    </lineage>
</organism>
<dbReference type="Pfam" id="PF00270">
    <property type="entry name" value="DEAD"/>
    <property type="match status" value="1"/>
</dbReference>
<keyword evidence="3" id="KW-1185">Reference proteome</keyword>
<dbReference type="AlphaFoldDB" id="A0A6S7GWZ1"/>
<dbReference type="InterPro" id="IPR027417">
    <property type="entry name" value="P-loop_NTPase"/>
</dbReference>
<dbReference type="InterPro" id="IPR014001">
    <property type="entry name" value="Helicase_ATP-bd"/>
</dbReference>
<dbReference type="InterPro" id="IPR036388">
    <property type="entry name" value="WH-like_DNA-bd_sf"/>
</dbReference>
<dbReference type="InterPro" id="IPR011545">
    <property type="entry name" value="DEAD/DEAH_box_helicase_dom"/>
</dbReference>
<sequence length="890" mass="99509">MSAQSELLMQTQAVMHVLRHASSEGISSGDIAIDIAGLSPSDVNLILSDLEKHHLVAKSGYAPILWSLVGSTDCTVSMSPSKQSHKTLNGFSHAEKIPIPSPKQAQYFETSKDSYFNQNGQNNFLTSEAYTTLTAAILASCSISTTTTTPGDVRPYVNVIESNLVNVLQQCGSLSVHEIKTKLDFRDEATLRFILQKLLERNVIVKDGDQRWRLAGSTRTNVGVIGEGRKRRSPVQSEGCEISRNRTPTPPKENNHRVQNGYMHTAASIVSNGFLMTSVSPPTENGVPNGFHVSAISPKENGNCARIPNGFRNSKTFLPKNGYMEADKRNGFWQSMNNDEMNAKVTQSSHNKQHNRSSPPLSLKTETSEVLDDLTVTTPKSYHKELYQIAMQEDTICYLPCGTGKDLVMAQVIAHMAILNRTKHALVIVPDIVSALNVAQVLRKELGSKNKRKKLNVALHAGQLKQSIGKVEVVVITSTSCLGLLNCGALSWKDVCLLIFDNSVMCCNDEASKKILLQYYLKAKMDFRDGHVPKLLSFLDSSAGQENLEETKRAFNEVLSTMGDVCLSCVSESIQELQEHKREAMFVCVQTGFNEEELRMLFLLVYYLKLVFDNLAAQWQPLNSYRELLKMSLRESSVMSDAFAKLIHLTGQPPEKRLPQSCLKTWRHYLAICEVIFSLVECGEDLAKELLVNLTREPFGFAWANDVGLPGFELSRQLMEKDISNLGFNLSNPRGSGLRELLDQLMIIRWENARVSSERPLALVIVKLNKTANMLANYLARCPQLMKRNVKTTFVDGSRSHQQKAVISAIKRRQYQVIVSTDNIDEELPHCELVVLLDQPSSVHALEQLRTRRATNVVALYRDFDGEDKLKELLRREELAEKAITHIRAT</sequence>
<proteinExistence type="predicted"/>
<accession>A0A6S7GWZ1</accession>
<reference evidence="2" key="1">
    <citation type="submission" date="2020-04" db="EMBL/GenBank/DDBJ databases">
        <authorList>
            <person name="Alioto T."/>
            <person name="Alioto T."/>
            <person name="Gomez Garrido J."/>
        </authorList>
    </citation>
    <scope>NUCLEOTIDE SEQUENCE</scope>
    <source>
        <strain evidence="2">A484AB</strain>
    </source>
</reference>
<dbReference type="Proteomes" id="UP001152795">
    <property type="component" value="Unassembled WGS sequence"/>
</dbReference>
<dbReference type="Gene3D" id="1.10.10.10">
    <property type="entry name" value="Winged helix-like DNA-binding domain superfamily/Winged helix DNA-binding domain"/>
    <property type="match status" value="1"/>
</dbReference>
<dbReference type="EMBL" id="CACRXK020002892">
    <property type="protein sequence ID" value="CAB3996543.1"/>
    <property type="molecule type" value="Genomic_DNA"/>
</dbReference>
<dbReference type="SUPFAM" id="SSF52540">
    <property type="entry name" value="P-loop containing nucleoside triphosphate hydrolases"/>
    <property type="match status" value="2"/>
</dbReference>
<feature type="compositionally biased region" description="Polar residues" evidence="1">
    <location>
        <begin position="344"/>
        <end position="360"/>
    </location>
</feature>
<dbReference type="GO" id="GO:0005737">
    <property type="term" value="C:cytoplasm"/>
    <property type="evidence" value="ECO:0007669"/>
    <property type="project" value="TreeGrafter"/>
</dbReference>
<evidence type="ECO:0000313" key="2">
    <source>
        <dbReference type="EMBL" id="CAB3996543.1"/>
    </source>
</evidence>
<dbReference type="GO" id="GO:0005524">
    <property type="term" value="F:ATP binding"/>
    <property type="evidence" value="ECO:0007669"/>
    <property type="project" value="InterPro"/>
</dbReference>
<protein>
    <submittedName>
        <fullName evidence="2">Endoribonuclease Dicer homolog 3a-like isoform X3</fullName>
    </submittedName>
</protein>
<dbReference type="OrthoDB" id="416741at2759"/>
<comment type="caution">
    <text evidence="2">The sequence shown here is derived from an EMBL/GenBank/DDBJ whole genome shotgun (WGS) entry which is preliminary data.</text>
</comment>
<dbReference type="PANTHER" id="PTHR14074">
    <property type="entry name" value="HELICASE WITH DEATH DOMAIN-RELATED"/>
    <property type="match status" value="1"/>
</dbReference>
<dbReference type="PROSITE" id="PS51192">
    <property type="entry name" value="HELICASE_ATP_BIND_1"/>
    <property type="match status" value="1"/>
</dbReference>
<dbReference type="Gene3D" id="3.40.50.300">
    <property type="entry name" value="P-loop containing nucleotide triphosphate hydrolases"/>
    <property type="match status" value="2"/>
</dbReference>
<name>A0A6S7GWZ1_PARCT</name>